<dbReference type="SUPFAM" id="SSF51445">
    <property type="entry name" value="(Trans)glycosidases"/>
    <property type="match status" value="1"/>
</dbReference>
<evidence type="ECO:0000313" key="7">
    <source>
        <dbReference type="EMBL" id="TPX73569.1"/>
    </source>
</evidence>
<feature type="chain" id="PRO_5021338251" evidence="5">
    <location>
        <begin position="19"/>
        <end position="483"/>
    </location>
</feature>
<sequence length="483" mass="53009">MQLTLLTTLAVAASTVLAAANLEPAAGSVMLGAWYDRNLTDTPSAVNTRLNYKPLAFFQTDMDLSSVVKPWTAPKVVMPQFIQQLEDTKTNAVAMLTLYPFEGYSKITDAQLQEMADWFNKMADAGHSIFVRFASEMNGSWFPYGQDPIGFLASWKRCITFWRNALGANKSKVAFIWSPNSGNGYPYPNGQYSIDPKGTDAATVANLKVLDTNNKPGLDEEDDPYLPYYPGDDYVDWVGMSIYHYGKEWKWVDNVLPQPTQFEDYLQGSKTLPKKFGYAPFYTYFSGPDGVKDSTGKTVSVGNKPLIISETAATYHFAWNENVNKTDPNNARPNTCPVPYCDEPATRVDIKQSWWQSFLNADFVKKYPQMKAVCFFEFIKEEELTLRDFTTFGAAPNIFESVAKFEKEDQDVANAFVADLKAGKMPFLSFAAAKDGTGSAVVTASGSKPTGTGAPTSTTKSGAAGVSVMAGVFAAAGALLFGL</sequence>
<proteinExistence type="inferred from homology"/>
<dbReference type="GO" id="GO:0006080">
    <property type="term" value="P:substituted mannan metabolic process"/>
    <property type="evidence" value="ECO:0007669"/>
    <property type="project" value="InterPro"/>
</dbReference>
<dbReference type="Proteomes" id="UP000320333">
    <property type="component" value="Unassembled WGS sequence"/>
</dbReference>
<dbReference type="InterPro" id="IPR022790">
    <property type="entry name" value="GH26_dom"/>
</dbReference>
<keyword evidence="3 4" id="KW-0326">Glycosidase</keyword>
<dbReference type="InterPro" id="IPR017853">
    <property type="entry name" value="GH"/>
</dbReference>
<organism evidence="7 8">
    <name type="scientific">Chytriomyces confervae</name>
    <dbReference type="NCBI Taxonomy" id="246404"/>
    <lineage>
        <taxon>Eukaryota</taxon>
        <taxon>Fungi</taxon>
        <taxon>Fungi incertae sedis</taxon>
        <taxon>Chytridiomycota</taxon>
        <taxon>Chytridiomycota incertae sedis</taxon>
        <taxon>Chytridiomycetes</taxon>
        <taxon>Chytridiales</taxon>
        <taxon>Chytriomycetaceae</taxon>
        <taxon>Chytriomyces</taxon>
    </lineage>
</organism>
<feature type="active site" description="Nucleophile" evidence="4">
    <location>
        <position position="310"/>
    </location>
</feature>
<dbReference type="AlphaFoldDB" id="A0A507FB63"/>
<dbReference type="PANTHER" id="PTHR40079:SF4">
    <property type="entry name" value="GH26 DOMAIN-CONTAINING PROTEIN-RELATED"/>
    <property type="match status" value="1"/>
</dbReference>
<evidence type="ECO:0000256" key="5">
    <source>
        <dbReference type="SAM" id="SignalP"/>
    </source>
</evidence>
<feature type="signal peptide" evidence="5">
    <location>
        <begin position="1"/>
        <end position="18"/>
    </location>
</feature>
<dbReference type="STRING" id="246404.A0A507FB63"/>
<evidence type="ECO:0000256" key="1">
    <source>
        <dbReference type="ARBA" id="ARBA00007754"/>
    </source>
</evidence>
<comment type="caution">
    <text evidence="7">The sequence shown here is derived from an EMBL/GenBank/DDBJ whole genome shotgun (WGS) entry which is preliminary data.</text>
</comment>
<dbReference type="PROSITE" id="PS51764">
    <property type="entry name" value="GH26"/>
    <property type="match status" value="1"/>
</dbReference>
<evidence type="ECO:0000256" key="3">
    <source>
        <dbReference type="ARBA" id="ARBA00023295"/>
    </source>
</evidence>
<evidence type="ECO:0000313" key="8">
    <source>
        <dbReference type="Proteomes" id="UP000320333"/>
    </source>
</evidence>
<evidence type="ECO:0000259" key="6">
    <source>
        <dbReference type="PROSITE" id="PS51764"/>
    </source>
</evidence>
<keyword evidence="5" id="KW-0732">Signal</keyword>
<dbReference type="InterPro" id="IPR000805">
    <property type="entry name" value="Glyco_hydro_26"/>
</dbReference>
<evidence type="ECO:0000256" key="4">
    <source>
        <dbReference type="PROSITE-ProRule" id="PRU01100"/>
    </source>
</evidence>
<dbReference type="GO" id="GO:0016985">
    <property type="term" value="F:mannan endo-1,4-beta-mannosidase activity"/>
    <property type="evidence" value="ECO:0007669"/>
    <property type="project" value="InterPro"/>
</dbReference>
<accession>A0A507FB63</accession>
<evidence type="ECO:0000256" key="2">
    <source>
        <dbReference type="ARBA" id="ARBA00022801"/>
    </source>
</evidence>
<keyword evidence="2 4" id="KW-0378">Hydrolase</keyword>
<keyword evidence="8" id="KW-1185">Reference proteome</keyword>
<name>A0A507FB63_9FUNG</name>
<comment type="similarity">
    <text evidence="1 4">Belongs to the glycosyl hydrolase 26 family.</text>
</comment>
<feature type="active site" description="Proton donor" evidence="4">
    <location>
        <position position="136"/>
    </location>
</feature>
<reference evidence="7 8" key="1">
    <citation type="journal article" date="2019" name="Sci. Rep.">
        <title>Comparative genomics of chytrid fungi reveal insights into the obligate biotrophic and pathogenic lifestyle of Synchytrium endobioticum.</title>
        <authorList>
            <person name="van de Vossenberg B.T.L.H."/>
            <person name="Warris S."/>
            <person name="Nguyen H.D.T."/>
            <person name="van Gent-Pelzer M.P.E."/>
            <person name="Joly D.L."/>
            <person name="van de Geest H.C."/>
            <person name="Bonants P.J.M."/>
            <person name="Smith D.S."/>
            <person name="Levesque C.A."/>
            <person name="van der Lee T.A.J."/>
        </authorList>
    </citation>
    <scope>NUCLEOTIDE SEQUENCE [LARGE SCALE GENOMIC DNA]</scope>
    <source>
        <strain evidence="7 8">CBS 675.73</strain>
    </source>
</reference>
<gene>
    <name evidence="7" type="ORF">CcCBS67573_g05151</name>
</gene>
<feature type="domain" description="GH26" evidence="6">
    <location>
        <begin position="6"/>
        <end position="401"/>
    </location>
</feature>
<dbReference type="EMBL" id="QEAP01000177">
    <property type="protein sequence ID" value="TPX73569.1"/>
    <property type="molecule type" value="Genomic_DNA"/>
</dbReference>
<dbReference type="PANTHER" id="PTHR40079">
    <property type="entry name" value="MANNAN ENDO-1,4-BETA-MANNOSIDASE E-RELATED"/>
    <property type="match status" value="1"/>
</dbReference>
<dbReference type="OrthoDB" id="428177at2759"/>
<dbReference type="Gene3D" id="3.20.20.80">
    <property type="entry name" value="Glycosidases"/>
    <property type="match status" value="1"/>
</dbReference>
<dbReference type="Pfam" id="PF02156">
    <property type="entry name" value="Glyco_hydro_26"/>
    <property type="match status" value="1"/>
</dbReference>
<protein>
    <submittedName>
        <fullName evidence="7">Mannan endo-1,4-beta-mannosidase</fullName>
    </submittedName>
</protein>